<dbReference type="GO" id="GO:0016887">
    <property type="term" value="F:ATP hydrolysis activity"/>
    <property type="evidence" value="ECO:0007669"/>
    <property type="project" value="InterPro"/>
</dbReference>
<dbReference type="GO" id="GO:0005524">
    <property type="term" value="F:ATP binding"/>
    <property type="evidence" value="ECO:0007669"/>
    <property type="project" value="InterPro"/>
</dbReference>
<gene>
    <name evidence="2" type="ORF">METZ01_LOCUS306086</name>
</gene>
<dbReference type="EMBL" id="UINC01096389">
    <property type="protein sequence ID" value="SVC53232.1"/>
    <property type="molecule type" value="Genomic_DNA"/>
</dbReference>
<evidence type="ECO:0000313" key="2">
    <source>
        <dbReference type="EMBL" id="SVC53232.1"/>
    </source>
</evidence>
<dbReference type="Gene3D" id="3.40.50.300">
    <property type="entry name" value="P-loop containing nucleotide triphosphate hydrolases"/>
    <property type="match status" value="1"/>
</dbReference>
<dbReference type="PANTHER" id="PTHR42798">
    <property type="entry name" value="LIPOPROTEIN-RELEASING SYSTEM ATP-BINDING PROTEIN LOLD"/>
    <property type="match status" value="1"/>
</dbReference>
<dbReference type="AlphaFoldDB" id="A0A382N0J2"/>
<feature type="domain" description="ABC transporter" evidence="1">
    <location>
        <begin position="22"/>
        <end position="128"/>
    </location>
</feature>
<dbReference type="Pfam" id="PF00005">
    <property type="entry name" value="ABC_tran"/>
    <property type="match status" value="1"/>
</dbReference>
<dbReference type="PANTHER" id="PTHR42798:SF6">
    <property type="entry name" value="CELL DIVISION ATP-BINDING PROTEIN FTSE"/>
    <property type="match status" value="1"/>
</dbReference>
<accession>A0A382N0J2</accession>
<dbReference type="SUPFAM" id="SSF52540">
    <property type="entry name" value="P-loop containing nucleoside triphosphate hydrolases"/>
    <property type="match status" value="1"/>
</dbReference>
<feature type="non-terminal residue" evidence="2">
    <location>
        <position position="131"/>
    </location>
</feature>
<dbReference type="InterPro" id="IPR027417">
    <property type="entry name" value="P-loop_NTPase"/>
</dbReference>
<organism evidence="2">
    <name type="scientific">marine metagenome</name>
    <dbReference type="NCBI Taxonomy" id="408172"/>
    <lineage>
        <taxon>unclassified sequences</taxon>
        <taxon>metagenomes</taxon>
        <taxon>ecological metagenomes</taxon>
    </lineage>
</organism>
<evidence type="ECO:0000259" key="1">
    <source>
        <dbReference type="Pfam" id="PF00005"/>
    </source>
</evidence>
<protein>
    <recommendedName>
        <fullName evidence="1">ABC transporter domain-containing protein</fullName>
    </recommendedName>
</protein>
<proteinExistence type="predicted"/>
<dbReference type="InterPro" id="IPR003439">
    <property type="entry name" value="ABC_transporter-like_ATP-bd"/>
</dbReference>
<reference evidence="2" key="1">
    <citation type="submission" date="2018-05" db="EMBL/GenBank/DDBJ databases">
        <authorList>
            <person name="Lanie J.A."/>
            <person name="Ng W.-L."/>
            <person name="Kazmierczak K.M."/>
            <person name="Andrzejewski T.M."/>
            <person name="Davidsen T.M."/>
            <person name="Wayne K.J."/>
            <person name="Tettelin H."/>
            <person name="Glass J.I."/>
            <person name="Rusch D."/>
            <person name="Podicherti R."/>
            <person name="Tsui H.-C.T."/>
            <person name="Winkler M.E."/>
        </authorList>
    </citation>
    <scope>NUCLEOTIDE SEQUENCE</scope>
</reference>
<sequence>MIIDIRNITKTYHMGDIEVKALRGVSFTAEKGEFIAVMGASGSGKSTMMDIMGCLASPSSGEYYLEDEEVSNLSDNRLAEIRNRKIGFVFQSFNLLPRTTALHNVELPLIYGGSSRKERRKKAFESLEAVG</sequence>
<name>A0A382N0J2_9ZZZZ</name>